<reference evidence="6" key="2">
    <citation type="submission" date="2020-09" db="EMBL/GenBank/DDBJ databases">
        <authorList>
            <person name="Sun Q."/>
            <person name="Ohkuma M."/>
        </authorList>
    </citation>
    <scope>NUCLEOTIDE SEQUENCE</scope>
    <source>
        <strain evidence="6">JCM 13919</strain>
    </source>
</reference>
<protein>
    <recommendedName>
        <fullName evidence="3">FAD assembly factor SdhE</fullName>
    </recommendedName>
</protein>
<keyword evidence="4" id="KW-0963">Cytoplasm</keyword>
<evidence type="ECO:0000256" key="2">
    <source>
        <dbReference type="ARBA" id="ARBA00008571"/>
    </source>
</evidence>
<dbReference type="Gene3D" id="1.10.150.250">
    <property type="entry name" value="Flavinator of succinate dehydrogenase"/>
    <property type="match status" value="1"/>
</dbReference>
<keyword evidence="5" id="KW-0143">Chaperone</keyword>
<dbReference type="Pfam" id="PF03937">
    <property type="entry name" value="Sdh5"/>
    <property type="match status" value="1"/>
</dbReference>
<dbReference type="SUPFAM" id="SSF109910">
    <property type="entry name" value="YgfY-like"/>
    <property type="match status" value="1"/>
</dbReference>
<evidence type="ECO:0000313" key="7">
    <source>
        <dbReference type="Proteomes" id="UP000630149"/>
    </source>
</evidence>
<comment type="subcellular location">
    <subcellularLocation>
        <location evidence="1">Cytoplasm</location>
    </subcellularLocation>
</comment>
<comment type="similarity">
    <text evidence="2">Belongs to the SdhE FAD assembly factor family.</text>
</comment>
<dbReference type="InterPro" id="IPR005631">
    <property type="entry name" value="SDH"/>
</dbReference>
<accession>A0A917JM29</accession>
<dbReference type="RefSeq" id="WP_229669289.1">
    <property type="nucleotide sequence ID" value="NZ_CAAAIA010000001.1"/>
</dbReference>
<dbReference type="AlphaFoldDB" id="A0A917JM29"/>
<sequence length="66" mass="7786">MLELDLILNRFREQTLETLSKEQLSSFERLLELEDPELYFLLMTDEPISDQELKEIVSCIKSSNHA</sequence>
<reference evidence="6" key="1">
    <citation type="journal article" date="2014" name="Int. J. Syst. Evol. Microbiol.">
        <title>Complete genome sequence of Corynebacterium casei LMG S-19264T (=DSM 44701T), isolated from a smear-ripened cheese.</title>
        <authorList>
            <consortium name="US DOE Joint Genome Institute (JGI-PGF)"/>
            <person name="Walter F."/>
            <person name="Albersmeier A."/>
            <person name="Kalinowski J."/>
            <person name="Ruckert C."/>
        </authorList>
    </citation>
    <scope>NUCLEOTIDE SEQUENCE</scope>
    <source>
        <strain evidence="6">JCM 13919</strain>
    </source>
</reference>
<proteinExistence type="inferred from homology"/>
<dbReference type="InterPro" id="IPR050531">
    <property type="entry name" value="SdhE_FAD_assembly_factor"/>
</dbReference>
<dbReference type="PANTHER" id="PTHR39585">
    <property type="entry name" value="FAD ASSEMBLY FACTOR SDHE"/>
    <property type="match status" value="1"/>
</dbReference>
<comment type="caution">
    <text evidence="6">The sequence shown here is derived from an EMBL/GenBank/DDBJ whole genome shotgun (WGS) entry which is preliminary data.</text>
</comment>
<dbReference type="Proteomes" id="UP000630149">
    <property type="component" value="Unassembled WGS sequence"/>
</dbReference>
<organism evidence="6 7">
    <name type="scientific">Legionella impletisoli</name>
    <dbReference type="NCBI Taxonomy" id="343510"/>
    <lineage>
        <taxon>Bacteria</taxon>
        <taxon>Pseudomonadati</taxon>
        <taxon>Pseudomonadota</taxon>
        <taxon>Gammaproteobacteria</taxon>
        <taxon>Legionellales</taxon>
        <taxon>Legionellaceae</taxon>
        <taxon>Legionella</taxon>
    </lineage>
</organism>
<name>A0A917JM29_9GAMM</name>
<keyword evidence="7" id="KW-1185">Reference proteome</keyword>
<gene>
    <name evidence="6" type="ORF">GCM10007966_02190</name>
</gene>
<dbReference type="GO" id="GO:0006105">
    <property type="term" value="P:succinate metabolic process"/>
    <property type="evidence" value="ECO:0007669"/>
    <property type="project" value="TreeGrafter"/>
</dbReference>
<dbReference type="GO" id="GO:0005737">
    <property type="term" value="C:cytoplasm"/>
    <property type="evidence" value="ECO:0007669"/>
    <property type="project" value="UniProtKB-SubCell"/>
</dbReference>
<evidence type="ECO:0000313" key="6">
    <source>
        <dbReference type="EMBL" id="GGI77004.1"/>
    </source>
</evidence>
<dbReference type="EMBL" id="BMOB01000001">
    <property type="protein sequence ID" value="GGI77004.1"/>
    <property type="molecule type" value="Genomic_DNA"/>
</dbReference>
<evidence type="ECO:0000256" key="1">
    <source>
        <dbReference type="ARBA" id="ARBA00004496"/>
    </source>
</evidence>
<evidence type="ECO:0000256" key="3">
    <source>
        <dbReference type="ARBA" id="ARBA00019418"/>
    </source>
</evidence>
<evidence type="ECO:0000256" key="5">
    <source>
        <dbReference type="ARBA" id="ARBA00023186"/>
    </source>
</evidence>
<dbReference type="PANTHER" id="PTHR39585:SF1">
    <property type="entry name" value="FAD ASSEMBLY FACTOR SDHE"/>
    <property type="match status" value="1"/>
</dbReference>
<dbReference type="InterPro" id="IPR036714">
    <property type="entry name" value="SDH_sf"/>
</dbReference>
<evidence type="ECO:0000256" key="4">
    <source>
        <dbReference type="ARBA" id="ARBA00022490"/>
    </source>
</evidence>